<evidence type="ECO:0000313" key="1">
    <source>
        <dbReference type="EMBL" id="PNX64771.1"/>
    </source>
</evidence>
<feature type="non-terminal residue" evidence="1">
    <location>
        <position position="41"/>
    </location>
</feature>
<feature type="non-terminal residue" evidence="1">
    <location>
        <position position="1"/>
    </location>
</feature>
<name>A0A2K3KEQ8_TRIPR</name>
<dbReference type="AlphaFoldDB" id="A0A2K3KEQ8"/>
<comment type="caution">
    <text evidence="1">The sequence shown here is derived from an EMBL/GenBank/DDBJ whole genome shotgun (WGS) entry which is preliminary data.</text>
</comment>
<gene>
    <name evidence="1" type="ORF">L195_g062279</name>
</gene>
<sequence length="41" mass="4099">GASALATAAVDDDAATAAVDEDVEEIVEIAPESDVVVELVE</sequence>
<reference evidence="1 2" key="2">
    <citation type="journal article" date="2017" name="Front. Plant Sci.">
        <title>Gene Classification and Mining of Molecular Markers Useful in Red Clover (Trifolium pratense) Breeding.</title>
        <authorList>
            <person name="Istvanek J."/>
            <person name="Dluhosova J."/>
            <person name="Dluhos P."/>
            <person name="Patkova L."/>
            <person name="Nedelnik J."/>
            <person name="Repkova J."/>
        </authorList>
    </citation>
    <scope>NUCLEOTIDE SEQUENCE [LARGE SCALE GENOMIC DNA]</scope>
    <source>
        <strain evidence="2">cv. Tatra</strain>
        <tissue evidence="1">Young leaves</tissue>
    </source>
</reference>
<organism evidence="1 2">
    <name type="scientific">Trifolium pratense</name>
    <name type="common">Red clover</name>
    <dbReference type="NCBI Taxonomy" id="57577"/>
    <lineage>
        <taxon>Eukaryota</taxon>
        <taxon>Viridiplantae</taxon>
        <taxon>Streptophyta</taxon>
        <taxon>Embryophyta</taxon>
        <taxon>Tracheophyta</taxon>
        <taxon>Spermatophyta</taxon>
        <taxon>Magnoliopsida</taxon>
        <taxon>eudicotyledons</taxon>
        <taxon>Gunneridae</taxon>
        <taxon>Pentapetalae</taxon>
        <taxon>rosids</taxon>
        <taxon>fabids</taxon>
        <taxon>Fabales</taxon>
        <taxon>Fabaceae</taxon>
        <taxon>Papilionoideae</taxon>
        <taxon>50 kb inversion clade</taxon>
        <taxon>NPAAA clade</taxon>
        <taxon>Hologalegina</taxon>
        <taxon>IRL clade</taxon>
        <taxon>Trifolieae</taxon>
        <taxon>Trifolium</taxon>
    </lineage>
</organism>
<proteinExistence type="predicted"/>
<dbReference type="Proteomes" id="UP000236291">
    <property type="component" value="Unassembled WGS sequence"/>
</dbReference>
<dbReference type="EMBL" id="ASHM01170152">
    <property type="protein sequence ID" value="PNX64771.1"/>
    <property type="molecule type" value="Genomic_DNA"/>
</dbReference>
<evidence type="ECO:0000313" key="2">
    <source>
        <dbReference type="Proteomes" id="UP000236291"/>
    </source>
</evidence>
<reference evidence="1 2" key="1">
    <citation type="journal article" date="2014" name="Am. J. Bot.">
        <title>Genome assembly and annotation for red clover (Trifolium pratense; Fabaceae).</title>
        <authorList>
            <person name="Istvanek J."/>
            <person name="Jaros M."/>
            <person name="Krenek A."/>
            <person name="Repkova J."/>
        </authorList>
    </citation>
    <scope>NUCLEOTIDE SEQUENCE [LARGE SCALE GENOMIC DNA]</scope>
    <source>
        <strain evidence="2">cv. Tatra</strain>
        <tissue evidence="1">Young leaves</tissue>
    </source>
</reference>
<accession>A0A2K3KEQ8</accession>
<protein>
    <submittedName>
        <fullName evidence="1">Uncharacterized protein</fullName>
    </submittedName>
</protein>